<dbReference type="HAMAP" id="MF_00412">
    <property type="entry name" value="ProA"/>
    <property type="match status" value="1"/>
</dbReference>
<dbReference type="InterPro" id="IPR000965">
    <property type="entry name" value="GPR_dom"/>
</dbReference>
<protein>
    <recommendedName>
        <fullName evidence="7">Gamma-glutamyl phosphate reductase</fullName>
        <shortName evidence="7">GPR</shortName>
        <ecNumber evidence="7">1.2.1.41</ecNumber>
    </recommendedName>
    <alternativeName>
        <fullName evidence="7">Glutamate-5-semialdehyde dehydrogenase</fullName>
    </alternativeName>
    <alternativeName>
        <fullName evidence="7">Glutamyl-gamma-semialdehyde dehydrogenase</fullName>
        <shortName evidence="7">GSA dehydrogenase</shortName>
    </alternativeName>
</protein>
<dbReference type="PANTHER" id="PTHR11063:SF8">
    <property type="entry name" value="DELTA-1-PYRROLINE-5-CARBOXYLATE SYNTHASE"/>
    <property type="match status" value="1"/>
</dbReference>
<dbReference type="GO" id="GO:0055129">
    <property type="term" value="P:L-proline biosynthetic process"/>
    <property type="evidence" value="ECO:0007669"/>
    <property type="project" value="UniProtKB-UniRule"/>
</dbReference>
<proteinExistence type="inferred from homology"/>
<keyword evidence="5 7" id="KW-0560">Oxidoreductase</keyword>
<evidence type="ECO:0000256" key="2">
    <source>
        <dbReference type="ARBA" id="ARBA00022605"/>
    </source>
</evidence>
<dbReference type="InterPro" id="IPR016162">
    <property type="entry name" value="Ald_DH_N"/>
</dbReference>
<dbReference type="GO" id="GO:0005737">
    <property type="term" value="C:cytoplasm"/>
    <property type="evidence" value="ECO:0007669"/>
    <property type="project" value="UniProtKB-SubCell"/>
</dbReference>
<keyword evidence="7" id="KW-0963">Cytoplasm</keyword>
<evidence type="ECO:0000256" key="7">
    <source>
        <dbReference type="HAMAP-Rule" id="MF_00412"/>
    </source>
</evidence>
<dbReference type="FunFam" id="3.40.309.10:FF:000006">
    <property type="entry name" value="Gamma-glutamyl phosphate reductase"/>
    <property type="match status" value="1"/>
</dbReference>
<evidence type="ECO:0000256" key="3">
    <source>
        <dbReference type="ARBA" id="ARBA00022650"/>
    </source>
</evidence>
<keyword evidence="2 7" id="KW-0028">Amino-acid biosynthesis</keyword>
<dbReference type="GO" id="GO:0050661">
    <property type="term" value="F:NADP binding"/>
    <property type="evidence" value="ECO:0007669"/>
    <property type="project" value="InterPro"/>
</dbReference>
<dbReference type="Gene3D" id="3.40.605.10">
    <property type="entry name" value="Aldehyde Dehydrogenase, Chain A, domain 1"/>
    <property type="match status" value="1"/>
</dbReference>
<dbReference type="InterPro" id="IPR012134">
    <property type="entry name" value="Glu-5-SA_DH"/>
</dbReference>
<dbReference type="SUPFAM" id="SSF53720">
    <property type="entry name" value="ALDH-like"/>
    <property type="match status" value="1"/>
</dbReference>
<dbReference type="PANTHER" id="PTHR11063">
    <property type="entry name" value="GLUTAMATE SEMIALDEHYDE DEHYDROGENASE"/>
    <property type="match status" value="1"/>
</dbReference>
<dbReference type="InterPro" id="IPR020593">
    <property type="entry name" value="G-glutamylP_reductase_CS"/>
</dbReference>
<comment type="caution">
    <text evidence="9">The sequence shown here is derived from an EMBL/GenBank/DDBJ whole genome shotgun (WGS) entry which is preliminary data.</text>
</comment>
<dbReference type="UniPathway" id="UPA00098">
    <property type="reaction ID" value="UER00360"/>
</dbReference>
<evidence type="ECO:0000313" key="9">
    <source>
        <dbReference type="EMBL" id="GBR73603.1"/>
    </source>
</evidence>
<dbReference type="NCBIfam" id="TIGR00407">
    <property type="entry name" value="proA"/>
    <property type="match status" value="1"/>
</dbReference>
<evidence type="ECO:0000256" key="1">
    <source>
        <dbReference type="ARBA" id="ARBA00004985"/>
    </source>
</evidence>
<accession>A0A388TA93</accession>
<evidence type="ECO:0000256" key="5">
    <source>
        <dbReference type="ARBA" id="ARBA00023002"/>
    </source>
</evidence>
<dbReference type="Pfam" id="PF00171">
    <property type="entry name" value="Aldedh"/>
    <property type="match status" value="1"/>
</dbReference>
<dbReference type="InterPro" id="IPR016161">
    <property type="entry name" value="Ald_DH/histidinol_DH"/>
</dbReference>
<comment type="pathway">
    <text evidence="1 7">Amino-acid biosynthesis; L-proline biosynthesis; L-glutamate 5-semialdehyde from L-glutamate: step 2/2.</text>
</comment>
<dbReference type="EMBL" id="BGZN01000014">
    <property type="protein sequence ID" value="GBR73603.1"/>
    <property type="molecule type" value="Genomic_DNA"/>
</dbReference>
<evidence type="ECO:0000256" key="6">
    <source>
        <dbReference type="ARBA" id="ARBA00049024"/>
    </source>
</evidence>
<comment type="catalytic activity">
    <reaction evidence="6 7">
        <text>L-glutamate 5-semialdehyde + phosphate + NADP(+) = L-glutamyl 5-phosphate + NADPH + H(+)</text>
        <dbReference type="Rhea" id="RHEA:19541"/>
        <dbReference type="ChEBI" id="CHEBI:15378"/>
        <dbReference type="ChEBI" id="CHEBI:43474"/>
        <dbReference type="ChEBI" id="CHEBI:57783"/>
        <dbReference type="ChEBI" id="CHEBI:58066"/>
        <dbReference type="ChEBI" id="CHEBI:58274"/>
        <dbReference type="ChEBI" id="CHEBI:58349"/>
        <dbReference type="EC" id="1.2.1.41"/>
    </reaction>
</comment>
<evidence type="ECO:0000259" key="8">
    <source>
        <dbReference type="Pfam" id="PF00171"/>
    </source>
</evidence>
<evidence type="ECO:0000256" key="4">
    <source>
        <dbReference type="ARBA" id="ARBA00022857"/>
    </source>
</evidence>
<dbReference type="Gene3D" id="3.40.309.10">
    <property type="entry name" value="Aldehyde Dehydrogenase, Chain A, domain 2"/>
    <property type="match status" value="1"/>
</dbReference>
<dbReference type="InterPro" id="IPR016163">
    <property type="entry name" value="Ald_DH_C"/>
</dbReference>
<dbReference type="AlphaFoldDB" id="A0A388TA93"/>
<dbReference type="PIRSF" id="PIRSF000151">
    <property type="entry name" value="GPR"/>
    <property type="match status" value="1"/>
</dbReference>
<dbReference type="PROSITE" id="PS01223">
    <property type="entry name" value="PROA"/>
    <property type="match status" value="1"/>
</dbReference>
<reference evidence="9 10" key="1">
    <citation type="journal article" date="2019" name="ISME J.">
        <title>Genome analyses of uncultured TG2/ZB3 bacteria in 'Margulisbacteria' specifically attached to ectosymbiotic spirochetes of protists in the termite gut.</title>
        <authorList>
            <person name="Utami Y.D."/>
            <person name="Kuwahara H."/>
            <person name="Igai K."/>
            <person name="Murakami T."/>
            <person name="Sugaya K."/>
            <person name="Morikawa T."/>
            <person name="Nagura Y."/>
            <person name="Yuki M."/>
            <person name="Deevong P."/>
            <person name="Inoue T."/>
            <person name="Kihara K."/>
            <person name="Lo N."/>
            <person name="Yamada A."/>
            <person name="Ohkuma M."/>
            <person name="Hongoh Y."/>
        </authorList>
    </citation>
    <scope>NUCLEOTIDE SEQUENCE [LARGE SCALE GENOMIC DNA]</scope>
    <source>
        <strain evidence="9">NkOx7-01</strain>
    </source>
</reference>
<dbReference type="GO" id="GO:0004350">
    <property type="term" value="F:glutamate-5-semialdehyde dehydrogenase activity"/>
    <property type="evidence" value="ECO:0007669"/>
    <property type="project" value="UniProtKB-UniRule"/>
</dbReference>
<keyword evidence="4 7" id="KW-0521">NADP</keyword>
<feature type="domain" description="Aldehyde dehydrogenase" evidence="8">
    <location>
        <begin position="56"/>
        <end position="264"/>
    </location>
</feature>
<dbReference type="NCBIfam" id="NF001221">
    <property type="entry name" value="PRK00197.1"/>
    <property type="match status" value="1"/>
</dbReference>
<sequence length="396" mass="43221">MLDSAVKNQALLAMAAALEAKTPKILQANFLDRQRARQNKLSAALLDRLTLNEKRVQAMAEGLRALTKLPDPNNRVLEKIRRPNGLRIEKISVPLGVIATIYEARPNVTADAAGLCFKAGSASLLRGGSDAAESNKIIAATLRQALQARGLPPDIIQNIESADRHAVGELLNLREYIDLLIPRGGAGLIQKVVRESSIPVIETGTGNCHVYVDESARLKKALNIALNAKLSRPSVCNAAETLLVHEKIAAKFLPQILQAYQKAGVKIHGCVKTRKYNPAVLPATPEDYAREYLDLEIAVKVVADIDEALEHIYRYGTKHSEAIVTENKQNAEKFLQKVDAAAALVNASTRFVDGGEFGFGCEIGISTQKLHARGPMGLRELMSYKYFVHGKGQIRK</sequence>
<comment type="subcellular location">
    <subcellularLocation>
        <location evidence="7">Cytoplasm</location>
    </subcellularLocation>
</comment>
<dbReference type="EC" id="1.2.1.41" evidence="7"/>
<evidence type="ECO:0000313" key="10">
    <source>
        <dbReference type="Proteomes" id="UP000269352"/>
    </source>
</evidence>
<comment type="function">
    <text evidence="7">Catalyzes the NADPH-dependent reduction of L-glutamate 5-phosphate into L-glutamate 5-semialdehyde and phosphate. The product spontaneously undergoes cyclization to form 1-pyrroline-5-carboxylate.</text>
</comment>
<keyword evidence="10" id="KW-1185">Reference proteome</keyword>
<name>A0A388TA93_TERA1</name>
<gene>
    <name evidence="7 9" type="primary">proA</name>
    <name evidence="9" type="ORF">NO1_0948</name>
</gene>
<dbReference type="Proteomes" id="UP000269352">
    <property type="component" value="Unassembled WGS sequence"/>
</dbReference>
<dbReference type="CDD" id="cd07079">
    <property type="entry name" value="ALDH_F18-19_ProA-GPR"/>
    <property type="match status" value="1"/>
</dbReference>
<dbReference type="InterPro" id="IPR015590">
    <property type="entry name" value="Aldehyde_DH_dom"/>
</dbReference>
<organism evidence="9 10">
    <name type="scientific">Termititenax aidoneus</name>
    <dbReference type="NCBI Taxonomy" id="2218524"/>
    <lineage>
        <taxon>Bacteria</taxon>
        <taxon>Bacillati</taxon>
        <taxon>Candidatus Margulisiibacteriota</taxon>
        <taxon>Candidatus Termititenacia</taxon>
        <taxon>Candidatus Termititenacales</taxon>
        <taxon>Candidatus Termititenacaceae</taxon>
        <taxon>Candidatus Termititenax</taxon>
    </lineage>
</organism>
<keyword evidence="3 7" id="KW-0641">Proline biosynthesis</keyword>
<comment type="similarity">
    <text evidence="7">Belongs to the gamma-glutamyl phosphate reductase family.</text>
</comment>